<comment type="caution">
    <text evidence="1">The sequence shown here is derived from an EMBL/GenBank/DDBJ whole genome shotgun (WGS) entry which is preliminary data.</text>
</comment>
<dbReference type="PANTHER" id="PTHR48312:SF1">
    <property type="entry name" value="SULFOTRANSFERASE"/>
    <property type="match status" value="1"/>
</dbReference>
<protein>
    <submittedName>
        <fullName evidence="1">Uncharacterized protein</fullName>
    </submittedName>
</protein>
<dbReference type="PANTHER" id="PTHR48312">
    <property type="match status" value="1"/>
</dbReference>
<gene>
    <name evidence="1" type="ORF">BSL78_22856</name>
</gene>
<dbReference type="EMBL" id="MRZV01001138">
    <property type="protein sequence ID" value="PIK40301.1"/>
    <property type="molecule type" value="Genomic_DNA"/>
</dbReference>
<dbReference type="InterPro" id="IPR027417">
    <property type="entry name" value="P-loop_NTPase"/>
</dbReference>
<reference evidence="1 2" key="1">
    <citation type="journal article" date="2017" name="PLoS Biol.">
        <title>The sea cucumber genome provides insights into morphological evolution and visceral regeneration.</title>
        <authorList>
            <person name="Zhang X."/>
            <person name="Sun L."/>
            <person name="Yuan J."/>
            <person name="Sun Y."/>
            <person name="Gao Y."/>
            <person name="Zhang L."/>
            <person name="Li S."/>
            <person name="Dai H."/>
            <person name="Hamel J.F."/>
            <person name="Liu C."/>
            <person name="Yu Y."/>
            <person name="Liu S."/>
            <person name="Lin W."/>
            <person name="Guo K."/>
            <person name="Jin S."/>
            <person name="Xu P."/>
            <person name="Storey K.B."/>
            <person name="Huan P."/>
            <person name="Zhang T."/>
            <person name="Zhou Y."/>
            <person name="Zhang J."/>
            <person name="Lin C."/>
            <person name="Li X."/>
            <person name="Xing L."/>
            <person name="Huo D."/>
            <person name="Sun M."/>
            <person name="Wang L."/>
            <person name="Mercier A."/>
            <person name="Li F."/>
            <person name="Yang H."/>
            <person name="Xiang J."/>
        </authorList>
    </citation>
    <scope>NUCLEOTIDE SEQUENCE [LARGE SCALE GENOMIC DNA]</scope>
    <source>
        <strain evidence="1">Shaxun</strain>
        <tissue evidence="1">Muscle</tissue>
    </source>
</reference>
<proteinExistence type="predicted"/>
<name>A0A2G8JWY7_STIJA</name>
<accession>A0A2G8JWY7</accession>
<keyword evidence="2" id="KW-1185">Reference proteome</keyword>
<organism evidence="1 2">
    <name type="scientific">Stichopus japonicus</name>
    <name type="common">Sea cucumber</name>
    <dbReference type="NCBI Taxonomy" id="307972"/>
    <lineage>
        <taxon>Eukaryota</taxon>
        <taxon>Metazoa</taxon>
        <taxon>Echinodermata</taxon>
        <taxon>Eleutherozoa</taxon>
        <taxon>Echinozoa</taxon>
        <taxon>Holothuroidea</taxon>
        <taxon>Aspidochirotacea</taxon>
        <taxon>Aspidochirotida</taxon>
        <taxon>Stichopodidae</taxon>
        <taxon>Apostichopus</taxon>
    </lineage>
</organism>
<evidence type="ECO:0000313" key="2">
    <source>
        <dbReference type="Proteomes" id="UP000230750"/>
    </source>
</evidence>
<dbReference type="Proteomes" id="UP000230750">
    <property type="component" value="Unassembled WGS sequence"/>
</dbReference>
<dbReference type="OrthoDB" id="3650366at2759"/>
<dbReference type="SUPFAM" id="SSF52540">
    <property type="entry name" value="P-loop containing nucleoside triphosphate hydrolases"/>
    <property type="match status" value="1"/>
</dbReference>
<evidence type="ECO:0000313" key="1">
    <source>
        <dbReference type="EMBL" id="PIK40301.1"/>
    </source>
</evidence>
<dbReference type="AlphaFoldDB" id="A0A2G8JWY7"/>
<dbReference type="Gene3D" id="3.40.50.300">
    <property type="entry name" value="P-loop containing nucleotide triphosphate hydrolases"/>
    <property type="match status" value="1"/>
</dbReference>
<sequence length="337" mass="38761">MASSKDGKVPGLESATAGDVIDAPVRVFLWMVPRTCSTVITKCMSFVDDCVVWMEPYCMCHLNETEFNPEFKKDDPDMMKYNERRATLMQSGEIQQLLAQIQQKAALLPNLNDQTNFTHSWVQEQLSQDEPSKKVIFVKDETFAIVSREEFLPKVPFRHTFLIRHPREVFVSFRKMVAETGNFGLIKEEDCDPVRDGPTLPAKEFYKTQLDMLNYVTKNIEPNPIVIDAHDFLSNPKAMLSKYFEMLEIPFKDSFLSWEGDMSHVETKFRGSPMGVVAVAEKDTLKKAFTSTSFKPPKYPRGVVADDVKFTPELEKLIEDAMPYYEEMFSKRLVLED</sequence>